<evidence type="ECO:0000313" key="3">
    <source>
        <dbReference type="EMBL" id="BCM24551.1"/>
    </source>
</evidence>
<sequence length="309" mass="33637">MTGTDINLGLKPNVEPKAPLPIWELPPRGDFYLNFRISRNTLIAVIVSLLIHALLILFVLKAVPNALNPPTAPPEQSPIVVQLGEPKKQPPAEVAPPNEVTPEPNPVIVPRKQRTPPKPRPVPPTPPVIATQKPAPSSAAQPTTPAPTDMQSYVNAMRAKRLANQSPEETAAAAENAASMATERGPTEEEKRDAIIKKNLQPQGGGGGVFQITSKGTYNAQFSFNGWKKNSLIAEHQVINVEANRGEDINRAIVKKMIAIIRKDYPGDFTWESVRLGRTVTKSARIEDNDELENFLMGEFFGGGGKSFN</sequence>
<name>A0A8D5JQJ6_9PROT</name>
<feature type="compositionally biased region" description="Pro residues" evidence="1">
    <location>
        <begin position="118"/>
        <end position="127"/>
    </location>
</feature>
<feature type="transmembrane region" description="Helical" evidence="2">
    <location>
        <begin position="41"/>
        <end position="60"/>
    </location>
</feature>
<feature type="compositionally biased region" description="Low complexity" evidence="1">
    <location>
        <begin position="128"/>
        <end position="147"/>
    </location>
</feature>
<dbReference type="KEGG" id="mpau:ZMTM_08100"/>
<feature type="compositionally biased region" description="Low complexity" evidence="1">
    <location>
        <begin position="168"/>
        <end position="183"/>
    </location>
</feature>
<dbReference type="EMBL" id="AP024110">
    <property type="protein sequence ID" value="BCM24551.1"/>
    <property type="molecule type" value="Genomic_DNA"/>
</dbReference>
<reference evidence="3" key="1">
    <citation type="journal article" date="2021" name="Arch. Microbiol.">
        <title>Methyloradius palustris gen. nov., sp. nov., a methanol-oxidizing bacterium isolated from snow.</title>
        <authorList>
            <person name="Miyadera T."/>
            <person name="Kojima H."/>
            <person name="Fukui M."/>
        </authorList>
    </citation>
    <scope>NUCLEOTIDE SEQUENCE</scope>
    <source>
        <strain evidence="3">Zm11</strain>
    </source>
</reference>
<keyword evidence="2" id="KW-1133">Transmembrane helix</keyword>
<dbReference type="AlphaFoldDB" id="A0A8D5JQJ6"/>
<organism evidence="3 4">
    <name type="scientific">Methyloradius palustris</name>
    <dbReference type="NCBI Taxonomy" id="2778876"/>
    <lineage>
        <taxon>Bacteria</taxon>
        <taxon>Pseudomonadati</taxon>
        <taxon>Pseudomonadota</taxon>
        <taxon>Betaproteobacteria</taxon>
        <taxon>Nitrosomonadales</taxon>
        <taxon>Methylophilaceae</taxon>
        <taxon>Methyloradius</taxon>
    </lineage>
</organism>
<dbReference type="Proteomes" id="UP000826722">
    <property type="component" value="Chromosome"/>
</dbReference>
<keyword evidence="2" id="KW-0472">Membrane</keyword>
<keyword evidence="4" id="KW-1185">Reference proteome</keyword>
<protein>
    <submittedName>
        <fullName evidence="3">Uncharacterized protein</fullName>
    </submittedName>
</protein>
<proteinExistence type="predicted"/>
<dbReference type="RefSeq" id="WP_225907093.1">
    <property type="nucleotide sequence ID" value="NZ_AP024110.1"/>
</dbReference>
<evidence type="ECO:0000256" key="1">
    <source>
        <dbReference type="SAM" id="MobiDB-lite"/>
    </source>
</evidence>
<accession>A0A8D5JQJ6</accession>
<feature type="region of interest" description="Disordered" evidence="1">
    <location>
        <begin position="164"/>
        <end position="188"/>
    </location>
</feature>
<evidence type="ECO:0000256" key="2">
    <source>
        <dbReference type="SAM" id="Phobius"/>
    </source>
</evidence>
<feature type="compositionally biased region" description="Low complexity" evidence="1">
    <location>
        <begin position="91"/>
        <end position="110"/>
    </location>
</feature>
<gene>
    <name evidence="3" type="ORF">ZMTM_08100</name>
</gene>
<evidence type="ECO:0000313" key="4">
    <source>
        <dbReference type="Proteomes" id="UP000826722"/>
    </source>
</evidence>
<feature type="region of interest" description="Disordered" evidence="1">
    <location>
        <begin position="86"/>
        <end position="147"/>
    </location>
</feature>
<keyword evidence="2" id="KW-0812">Transmembrane</keyword>